<proteinExistence type="predicted"/>
<evidence type="ECO:0000259" key="1">
    <source>
        <dbReference type="PROSITE" id="PS50943"/>
    </source>
</evidence>
<dbReference type="InterPro" id="IPR018841">
    <property type="entry name" value="DUF2442"/>
</dbReference>
<feature type="domain" description="HTH cro/C1-type" evidence="1">
    <location>
        <begin position="97"/>
        <end position="129"/>
    </location>
</feature>
<dbReference type="SUPFAM" id="SSF47413">
    <property type="entry name" value="lambda repressor-like DNA-binding domains"/>
    <property type="match status" value="1"/>
</dbReference>
<sequence length="148" mass="16617">MPRKILPRIVAVAPGDRDMTLRVSWDRGDESLIDLSGMVKSFRVYKPLRGSPDLFRRVRVGDHGTDVVWTDEIDMAADTLWRLAQEQAGATLSSEGFRRWRERKAYTLDAAAAALGISRRMVAYYEQGKKPIPRVVALATRALEPSSS</sequence>
<dbReference type="InterPro" id="IPR010982">
    <property type="entry name" value="Lambda_DNA-bd_dom_sf"/>
</dbReference>
<dbReference type="Pfam" id="PF10387">
    <property type="entry name" value="DUF2442"/>
    <property type="match status" value="1"/>
</dbReference>
<dbReference type="Gene3D" id="1.10.260.40">
    <property type="entry name" value="lambda repressor-like DNA-binding domains"/>
    <property type="match status" value="1"/>
</dbReference>
<dbReference type="AlphaFoldDB" id="A0AA48M2G3"/>
<dbReference type="Pfam" id="PF13560">
    <property type="entry name" value="HTH_31"/>
    <property type="match status" value="1"/>
</dbReference>
<reference evidence="2" key="1">
    <citation type="submission" date="2023-07" db="EMBL/GenBank/DDBJ databases">
        <authorList>
            <person name="Pelsma A.J. K."/>
        </authorList>
    </citation>
    <scope>NUCLEOTIDE SEQUENCE</scope>
</reference>
<organism evidence="2">
    <name type="scientific">freshwater sediment metagenome</name>
    <dbReference type="NCBI Taxonomy" id="556182"/>
    <lineage>
        <taxon>unclassified sequences</taxon>
        <taxon>metagenomes</taxon>
        <taxon>ecological metagenomes</taxon>
    </lineage>
</organism>
<dbReference type="SUPFAM" id="SSF143880">
    <property type="entry name" value="NE0471 N-terminal domain-like"/>
    <property type="match status" value="1"/>
</dbReference>
<protein>
    <recommendedName>
        <fullName evidence="1">HTH cro/C1-type domain-containing protein</fullName>
    </recommendedName>
</protein>
<dbReference type="GO" id="GO:0003677">
    <property type="term" value="F:DNA binding"/>
    <property type="evidence" value="ECO:0007669"/>
    <property type="project" value="InterPro"/>
</dbReference>
<gene>
    <name evidence="2" type="ORF">AMST5_01658</name>
</gene>
<accession>A0AA48M2G3</accession>
<evidence type="ECO:0000313" key="2">
    <source>
        <dbReference type="EMBL" id="CAJ0864281.1"/>
    </source>
</evidence>
<dbReference type="InterPro" id="IPR001387">
    <property type="entry name" value="Cro/C1-type_HTH"/>
</dbReference>
<dbReference type="Gene3D" id="3.30.2020.10">
    <property type="entry name" value="NE0471-like N-terminal domain"/>
    <property type="match status" value="1"/>
</dbReference>
<dbReference type="EMBL" id="OY288114">
    <property type="protein sequence ID" value="CAJ0864281.1"/>
    <property type="molecule type" value="Genomic_DNA"/>
</dbReference>
<dbReference type="InterPro" id="IPR036782">
    <property type="entry name" value="NE0471-like_N"/>
</dbReference>
<name>A0AA48M2G3_9ZZZZ</name>
<dbReference type="PROSITE" id="PS50943">
    <property type="entry name" value="HTH_CROC1"/>
    <property type="match status" value="1"/>
</dbReference>